<protein>
    <submittedName>
        <fullName evidence="2">DUF2911 domain-containing protein</fullName>
    </submittedName>
</protein>
<evidence type="ECO:0000256" key="1">
    <source>
        <dbReference type="SAM" id="SignalP"/>
    </source>
</evidence>
<keyword evidence="3" id="KW-1185">Reference proteome</keyword>
<dbReference type="Proteomes" id="UP000812961">
    <property type="component" value="Unassembled WGS sequence"/>
</dbReference>
<reference evidence="2 3" key="1">
    <citation type="submission" date="2021-08" db="EMBL/GenBank/DDBJ databases">
        <title>The genome sequence of Chitinophaga sp. B61.</title>
        <authorList>
            <person name="Zhang X."/>
        </authorList>
    </citation>
    <scope>NUCLEOTIDE SEQUENCE [LARGE SCALE GENOMIC DNA]</scope>
    <source>
        <strain evidence="2 3">B61</strain>
    </source>
</reference>
<organism evidence="2 3">
    <name type="scientific">Chitinophaga rhizophila</name>
    <dbReference type="NCBI Taxonomy" id="2866212"/>
    <lineage>
        <taxon>Bacteria</taxon>
        <taxon>Pseudomonadati</taxon>
        <taxon>Bacteroidota</taxon>
        <taxon>Chitinophagia</taxon>
        <taxon>Chitinophagales</taxon>
        <taxon>Chitinophagaceae</taxon>
        <taxon>Chitinophaga</taxon>
    </lineage>
</organism>
<feature type="chain" id="PRO_5045799008" evidence="1">
    <location>
        <begin position="24"/>
        <end position="280"/>
    </location>
</feature>
<comment type="caution">
    <text evidence="2">The sequence shown here is derived from an EMBL/GenBank/DDBJ whole genome shotgun (WGS) entry which is preliminary data.</text>
</comment>
<feature type="signal peptide" evidence="1">
    <location>
        <begin position="1"/>
        <end position="23"/>
    </location>
</feature>
<gene>
    <name evidence="2" type="ORF">K1Y79_25005</name>
</gene>
<keyword evidence="1" id="KW-0732">Signal</keyword>
<dbReference type="EMBL" id="JAICCF010000005">
    <property type="protein sequence ID" value="MBW8687621.1"/>
    <property type="molecule type" value="Genomic_DNA"/>
</dbReference>
<evidence type="ECO:0000313" key="2">
    <source>
        <dbReference type="EMBL" id="MBW8687621.1"/>
    </source>
</evidence>
<dbReference type="SUPFAM" id="SSF48452">
    <property type="entry name" value="TPR-like"/>
    <property type="match status" value="1"/>
</dbReference>
<sequence>MKPLFRYLSAGCSLLLCAQLSFAQGVKMPAPSPGQTIHQDFALSFVEVNYSRPAAKGRTIMGDLVPYDKVWRTGANGATVITFGEDINFGGTAVKAGKYGLLTIPGKSEWTVILTKSLDVTSPAAYKPENDVVRVKVKPVALPFSIENFMIGFDDVKPSSANLMLMWEKTMIPVKLTAEVDDKIMAQLETAMKGDKKPYFQAATYYYETNRDLKQALTWVDAAIQENASAFWIVTLKARIQAKSGDKKGAKATAEKAIELAKTAKNDDYVVINQKIIASL</sequence>
<proteinExistence type="predicted"/>
<name>A0ABS7GJQ7_9BACT</name>
<dbReference type="RefSeq" id="WP_220252950.1">
    <property type="nucleotide sequence ID" value="NZ_JAICCF010000005.1"/>
</dbReference>
<dbReference type="Pfam" id="PF11138">
    <property type="entry name" value="DUF2911"/>
    <property type="match status" value="1"/>
</dbReference>
<dbReference type="Gene3D" id="1.25.40.1040">
    <property type="match status" value="1"/>
</dbReference>
<dbReference type="InterPro" id="IPR021314">
    <property type="entry name" value="DUF2911"/>
</dbReference>
<dbReference type="InterPro" id="IPR011990">
    <property type="entry name" value="TPR-like_helical_dom_sf"/>
</dbReference>
<evidence type="ECO:0000313" key="3">
    <source>
        <dbReference type="Proteomes" id="UP000812961"/>
    </source>
</evidence>
<accession>A0ABS7GJQ7</accession>